<evidence type="ECO:0000313" key="3">
    <source>
        <dbReference type="Proteomes" id="UP001500837"/>
    </source>
</evidence>
<accession>A0AAV3S1T9</accession>
<proteinExistence type="predicted"/>
<evidence type="ECO:0000256" key="1">
    <source>
        <dbReference type="SAM" id="MobiDB-lite"/>
    </source>
</evidence>
<gene>
    <name evidence="2" type="ORF">GCM10009066_00290</name>
</gene>
<dbReference type="Proteomes" id="UP001500837">
    <property type="component" value="Unassembled WGS sequence"/>
</dbReference>
<evidence type="ECO:0000313" key="2">
    <source>
        <dbReference type="EMBL" id="GAA0289697.1"/>
    </source>
</evidence>
<sequence>MSDPRTSITLRENTGKKLRDLKEASNAGTWDDFFTGIVEEEENIEVNLDDLNTVELEKTEKAQETRAMAIGVLEAMQRTGIKEDVLDLIEELRKTEMVEMNKRVVQHILQKAKSGEALNEADRALLDMVVEIETQRDSGPEVGSVIAEGLFGETEEQTAEQTTTRTDAVRESSTEETSIDLDESIFTGVEDAERSDIGIDTQDSDAE</sequence>
<name>A0AAV3S1T9_9EURY</name>
<dbReference type="EMBL" id="BAAABL010000002">
    <property type="protein sequence ID" value="GAA0289697.1"/>
    <property type="molecule type" value="Genomic_DNA"/>
</dbReference>
<comment type="caution">
    <text evidence="2">The sequence shown here is derived from an EMBL/GenBank/DDBJ whole genome shotgun (WGS) entry which is preliminary data.</text>
</comment>
<reference evidence="2 3" key="1">
    <citation type="journal article" date="2019" name="Int. J. Syst. Evol. Microbiol.">
        <title>The Global Catalogue of Microorganisms (GCM) 10K type strain sequencing project: providing services to taxonomists for standard genome sequencing and annotation.</title>
        <authorList>
            <consortium name="The Broad Institute Genomics Platform"/>
            <consortium name="The Broad Institute Genome Sequencing Center for Infectious Disease"/>
            <person name="Wu L."/>
            <person name="Ma J."/>
        </authorList>
    </citation>
    <scope>NUCLEOTIDE SEQUENCE [LARGE SCALE GENOMIC DNA]</scope>
    <source>
        <strain evidence="2 3">JCM 16330</strain>
    </source>
</reference>
<feature type="region of interest" description="Disordered" evidence="1">
    <location>
        <begin position="151"/>
        <end position="207"/>
    </location>
</feature>
<organism evidence="2 3">
    <name type="scientific">Halarchaeum salinum</name>
    <dbReference type="NCBI Taxonomy" id="489912"/>
    <lineage>
        <taxon>Archaea</taxon>
        <taxon>Methanobacteriati</taxon>
        <taxon>Methanobacteriota</taxon>
        <taxon>Stenosarchaea group</taxon>
        <taxon>Halobacteria</taxon>
        <taxon>Halobacteriales</taxon>
        <taxon>Halobacteriaceae</taxon>
    </lineage>
</organism>
<dbReference type="RefSeq" id="WP_211312963.1">
    <property type="nucleotide sequence ID" value="NZ_BAAABL010000002.1"/>
</dbReference>
<protein>
    <submittedName>
        <fullName evidence="2">Uncharacterized protein</fullName>
    </submittedName>
</protein>
<dbReference type="AlphaFoldDB" id="A0AAV3S1T9"/>
<keyword evidence="3" id="KW-1185">Reference proteome</keyword>